<keyword evidence="2" id="KW-1185">Reference proteome</keyword>
<name>A0ABN7UUP1_GIGMA</name>
<sequence>QNIDIFVNVIDKGLISRDAYRDLTVLEAGLPREYNIANIKKKINEKMGKNIPIFVLDIKNSSFTTNEASHIIDKDIEKEILQYVEKVGYRPITNILVFIIPDLVKKNTLNKNNPIVHLCISGDRQNMGRKIKYVMITYDVLDDILNIYRAECHYTIVLYPSGENYETLQNAMEPIINELHTLEENGLELNGIQWEIIPYFCFNTPNVNYFCSWCLCTKKNLSTRAMDKVYTIEKSIDQLKSTKPPSGYRKAPLLPMISLKHYVPNELHIMLRIWDRLWSLVIQDLESENQYNDHIREIICTEMH</sequence>
<feature type="non-terminal residue" evidence="1">
    <location>
        <position position="1"/>
    </location>
</feature>
<dbReference type="PANTHER" id="PTHR31424">
    <property type="entry name" value="PROTEIN CBG23806"/>
    <property type="match status" value="1"/>
</dbReference>
<evidence type="ECO:0000313" key="1">
    <source>
        <dbReference type="EMBL" id="CAG8677763.1"/>
    </source>
</evidence>
<dbReference type="PANTHER" id="PTHR31424:SF5">
    <property type="entry name" value="APPLE DOMAIN-CONTAINING PROTEIN"/>
    <property type="match status" value="1"/>
</dbReference>
<protein>
    <submittedName>
        <fullName evidence="1">15170_t:CDS:1</fullName>
    </submittedName>
</protein>
<proteinExistence type="predicted"/>
<gene>
    <name evidence="1" type="ORF">GMARGA_LOCUS10786</name>
</gene>
<dbReference type="Proteomes" id="UP000789901">
    <property type="component" value="Unassembled WGS sequence"/>
</dbReference>
<accession>A0ABN7UUP1</accession>
<evidence type="ECO:0000313" key="2">
    <source>
        <dbReference type="Proteomes" id="UP000789901"/>
    </source>
</evidence>
<dbReference type="EMBL" id="CAJVQB010006129">
    <property type="protein sequence ID" value="CAG8677763.1"/>
    <property type="molecule type" value="Genomic_DNA"/>
</dbReference>
<comment type="caution">
    <text evidence="1">The sequence shown here is derived from an EMBL/GenBank/DDBJ whole genome shotgun (WGS) entry which is preliminary data.</text>
</comment>
<organism evidence="1 2">
    <name type="scientific">Gigaspora margarita</name>
    <dbReference type="NCBI Taxonomy" id="4874"/>
    <lineage>
        <taxon>Eukaryota</taxon>
        <taxon>Fungi</taxon>
        <taxon>Fungi incertae sedis</taxon>
        <taxon>Mucoromycota</taxon>
        <taxon>Glomeromycotina</taxon>
        <taxon>Glomeromycetes</taxon>
        <taxon>Diversisporales</taxon>
        <taxon>Gigasporaceae</taxon>
        <taxon>Gigaspora</taxon>
    </lineage>
</organism>
<reference evidence="1 2" key="1">
    <citation type="submission" date="2021-06" db="EMBL/GenBank/DDBJ databases">
        <authorList>
            <person name="Kallberg Y."/>
            <person name="Tangrot J."/>
            <person name="Rosling A."/>
        </authorList>
    </citation>
    <scope>NUCLEOTIDE SEQUENCE [LARGE SCALE GENOMIC DNA]</scope>
    <source>
        <strain evidence="1 2">120-4 pot B 10/14</strain>
    </source>
</reference>